<dbReference type="PANTHER" id="PTHR24121:SF23">
    <property type="entry name" value="NO MECHANORECEPTOR POTENTIAL C, ISOFORM H"/>
    <property type="match status" value="1"/>
</dbReference>
<dbReference type="EMBL" id="CACVKT020005204">
    <property type="protein sequence ID" value="CAC5393572.1"/>
    <property type="molecule type" value="Genomic_DNA"/>
</dbReference>
<dbReference type="InterPro" id="IPR036770">
    <property type="entry name" value="Ankyrin_rpt-contain_sf"/>
</dbReference>
<keyword evidence="1" id="KW-0040">ANK repeat</keyword>
<evidence type="ECO:0000313" key="2">
    <source>
        <dbReference type="EMBL" id="CAC5393572.1"/>
    </source>
</evidence>
<name>A0A6J8CDR2_MYTCO</name>
<feature type="repeat" description="ANK" evidence="1">
    <location>
        <begin position="69"/>
        <end position="101"/>
    </location>
</feature>
<dbReference type="PANTHER" id="PTHR24121">
    <property type="entry name" value="NO MECHANORECEPTOR POTENTIAL C, ISOFORM D-RELATED"/>
    <property type="match status" value="1"/>
</dbReference>
<dbReference type="InterPro" id="IPR002110">
    <property type="entry name" value="Ankyrin_rpt"/>
</dbReference>
<dbReference type="SUPFAM" id="SSF48403">
    <property type="entry name" value="Ankyrin repeat"/>
    <property type="match status" value="1"/>
</dbReference>
<dbReference type="PROSITE" id="PS50088">
    <property type="entry name" value="ANK_REPEAT"/>
    <property type="match status" value="1"/>
</dbReference>
<evidence type="ECO:0000313" key="3">
    <source>
        <dbReference type="Proteomes" id="UP000507470"/>
    </source>
</evidence>
<dbReference type="Proteomes" id="UP000507470">
    <property type="component" value="Unassembled WGS sequence"/>
</dbReference>
<proteinExistence type="predicted"/>
<dbReference type="SMART" id="SM00248">
    <property type="entry name" value="ANK"/>
    <property type="match status" value="2"/>
</dbReference>
<gene>
    <name evidence="2" type="ORF">MCOR_28425</name>
</gene>
<evidence type="ECO:0000256" key="1">
    <source>
        <dbReference type="PROSITE-ProRule" id="PRU00023"/>
    </source>
</evidence>
<sequence length="645" mass="76660">MISESPTPFLAEHMLDIYSSSFCNGGNSPLHIVVQNERKRQWTFPSYSFLGRLFVKFSSIYLDNCYDKDGYNLLHKSVIGGHPKAVKYLLENGMNVLQNTKTNQSALTLSILLAPYTRNGSIPSYYYTNHSKFHSYKLVNQTETADILFDHNGTISFDDIASILLMHLEKLQFNRTKLKLAICPYPFDDFGLMHIASAKGMVSFMKSSKELFGDDILRCRDMYGVTPIYLAYIYRQTNIVQWLEKMNCTFHRPNRASETILIYNLIENYELSLPYKWRCFTNFGQGFKELRRNQILKCTGQDLRLHSTFQNPIKRVVYKILQDKMSASFGENYWQWLKFENYHLFLLNYHWKKKSHNQVYYLYRLLLLFGFDDRRYLFQLLYSRRTSEKGTRFDPISDFTVKTLFDSTLSKKYEHFRKLKMETDLHTSWLSNEKHAELREDFQYVLYSNYEVEHFSTILQQWDEVSDAGIILKDKANRNCNVCQYSLSMCFVNTIIQKLSYIKTYEQLNREAMKFIPECNYVCSLSLRMLYHSMNNTFKFIADLKTPHKNEFKSLVIELELRIKRTVKMIDSFSETENANIQPFELFYCSPVFHGFMSNINDLEMYNMIKCTKLYANNEHLKNFRKFLITMLQAVEREFEYDYHI</sequence>
<dbReference type="Gene3D" id="1.25.40.20">
    <property type="entry name" value="Ankyrin repeat-containing domain"/>
    <property type="match status" value="1"/>
</dbReference>
<organism evidence="2 3">
    <name type="scientific">Mytilus coruscus</name>
    <name type="common">Sea mussel</name>
    <dbReference type="NCBI Taxonomy" id="42192"/>
    <lineage>
        <taxon>Eukaryota</taxon>
        <taxon>Metazoa</taxon>
        <taxon>Spiralia</taxon>
        <taxon>Lophotrochozoa</taxon>
        <taxon>Mollusca</taxon>
        <taxon>Bivalvia</taxon>
        <taxon>Autobranchia</taxon>
        <taxon>Pteriomorphia</taxon>
        <taxon>Mytilida</taxon>
        <taxon>Mytiloidea</taxon>
        <taxon>Mytilidae</taxon>
        <taxon>Mytilinae</taxon>
        <taxon>Mytilus</taxon>
    </lineage>
</organism>
<dbReference type="AlphaFoldDB" id="A0A6J8CDR2"/>
<dbReference type="OrthoDB" id="5989012at2759"/>
<keyword evidence="3" id="KW-1185">Reference proteome</keyword>
<reference evidence="2 3" key="1">
    <citation type="submission" date="2020-06" db="EMBL/GenBank/DDBJ databases">
        <authorList>
            <person name="Li R."/>
            <person name="Bekaert M."/>
        </authorList>
    </citation>
    <scope>NUCLEOTIDE SEQUENCE [LARGE SCALE GENOMIC DNA]</scope>
    <source>
        <strain evidence="3">wild</strain>
    </source>
</reference>
<dbReference type="PROSITE" id="PS50297">
    <property type="entry name" value="ANK_REP_REGION"/>
    <property type="match status" value="1"/>
</dbReference>
<accession>A0A6J8CDR2</accession>
<protein>
    <submittedName>
        <fullName evidence="2">Uncharacterized protein</fullName>
    </submittedName>
</protein>